<feature type="domain" description="CMP/dCMP-type deaminase" evidence="3">
    <location>
        <begin position="15"/>
        <end position="127"/>
    </location>
</feature>
<dbReference type="STRING" id="104663.SAMN04488121_112104"/>
<dbReference type="CDD" id="cd01285">
    <property type="entry name" value="nucleoside_deaminase"/>
    <property type="match status" value="1"/>
</dbReference>
<evidence type="ECO:0000256" key="2">
    <source>
        <dbReference type="ARBA" id="ARBA00022833"/>
    </source>
</evidence>
<dbReference type="GO" id="GO:0008270">
    <property type="term" value="F:zinc ion binding"/>
    <property type="evidence" value="ECO:0007669"/>
    <property type="project" value="InterPro"/>
</dbReference>
<evidence type="ECO:0000313" key="4">
    <source>
        <dbReference type="EMBL" id="SDH43465.1"/>
    </source>
</evidence>
<dbReference type="InterPro" id="IPR002125">
    <property type="entry name" value="CMP_dCMP_dom"/>
</dbReference>
<evidence type="ECO:0000313" key="5">
    <source>
        <dbReference type="Proteomes" id="UP000199045"/>
    </source>
</evidence>
<dbReference type="PANTHER" id="PTHR11079:SF179">
    <property type="entry name" value="TRNA(ADENINE(34)) DEAMINASE, CHLOROPLASTIC"/>
    <property type="match status" value="1"/>
</dbReference>
<organism evidence="4 5">
    <name type="scientific">Chitinophaga filiformis</name>
    <name type="common">Myxococcus filiformis</name>
    <name type="synonym">Flexibacter filiformis</name>
    <dbReference type="NCBI Taxonomy" id="104663"/>
    <lineage>
        <taxon>Bacteria</taxon>
        <taxon>Pseudomonadati</taxon>
        <taxon>Bacteroidota</taxon>
        <taxon>Chitinophagia</taxon>
        <taxon>Chitinophagales</taxon>
        <taxon>Chitinophagaceae</taxon>
        <taxon>Chitinophaga</taxon>
    </lineage>
</organism>
<dbReference type="Proteomes" id="UP000199045">
    <property type="component" value="Unassembled WGS sequence"/>
</dbReference>
<dbReference type="InterPro" id="IPR016192">
    <property type="entry name" value="APOBEC/CMP_deaminase_Zn-bd"/>
</dbReference>
<dbReference type="GO" id="GO:0016787">
    <property type="term" value="F:hydrolase activity"/>
    <property type="evidence" value="ECO:0007669"/>
    <property type="project" value="InterPro"/>
</dbReference>
<dbReference type="AlphaFoldDB" id="A0A1G8CDF7"/>
<dbReference type="RefSeq" id="WP_218124284.1">
    <property type="nucleotide sequence ID" value="NZ_FNBN01000012.1"/>
</dbReference>
<proteinExistence type="predicted"/>
<protein>
    <submittedName>
        <fullName evidence="4">tRNA-adenosine deaminase</fullName>
    </submittedName>
</protein>
<reference evidence="4 5" key="1">
    <citation type="submission" date="2016-10" db="EMBL/GenBank/DDBJ databases">
        <authorList>
            <person name="de Groot N.N."/>
        </authorList>
    </citation>
    <scope>NUCLEOTIDE SEQUENCE [LARGE SCALE GENOMIC DNA]</scope>
    <source>
        <strain evidence="4 5">DSM 527</strain>
    </source>
</reference>
<evidence type="ECO:0000259" key="3">
    <source>
        <dbReference type="PROSITE" id="PS51747"/>
    </source>
</evidence>
<dbReference type="EMBL" id="FNBN01000012">
    <property type="protein sequence ID" value="SDH43465.1"/>
    <property type="molecule type" value="Genomic_DNA"/>
</dbReference>
<gene>
    <name evidence="4" type="ORF">SAMN04488121_112104</name>
</gene>
<dbReference type="InterPro" id="IPR016193">
    <property type="entry name" value="Cytidine_deaminase-like"/>
</dbReference>
<name>A0A1G8CDF7_CHIFI</name>
<dbReference type="Pfam" id="PF00383">
    <property type="entry name" value="dCMP_cyt_deam_1"/>
    <property type="match status" value="1"/>
</dbReference>
<dbReference type="PROSITE" id="PS00903">
    <property type="entry name" value="CYT_DCMP_DEAMINASES_1"/>
    <property type="match status" value="1"/>
</dbReference>
<accession>A0A1G8CDF7</accession>
<dbReference type="PROSITE" id="PS51747">
    <property type="entry name" value="CYT_DCMP_DEAMINASES_2"/>
    <property type="match status" value="1"/>
</dbReference>
<evidence type="ECO:0000256" key="1">
    <source>
        <dbReference type="ARBA" id="ARBA00022723"/>
    </source>
</evidence>
<dbReference type="Gene3D" id="3.40.140.10">
    <property type="entry name" value="Cytidine Deaminase, domain 2"/>
    <property type="match status" value="1"/>
</dbReference>
<dbReference type="SUPFAM" id="SSF53927">
    <property type="entry name" value="Cytidine deaminase-like"/>
    <property type="match status" value="1"/>
</dbReference>
<keyword evidence="1" id="KW-0479">Metal-binding</keyword>
<keyword evidence="2" id="KW-0862">Zinc</keyword>
<dbReference type="PANTHER" id="PTHR11079">
    <property type="entry name" value="CYTOSINE DEAMINASE FAMILY MEMBER"/>
    <property type="match status" value="1"/>
</dbReference>
<sequence length="159" mass="17549">MLSRDNVEQIEEILMDNEYFMKECLSLAQAAKQRGDSPVGSILVRNGEIIARGIEGGKTHKDITYHAEIEAIREATALLNTQDLSDCTMYTTHEPCIMCAYVIRHTRIPTIVMGLTSGDIGGASSAYPLLKDTGIKKWGPPPQLITGVLEEECRALRID</sequence>